<feature type="transmembrane region" description="Helical" evidence="1">
    <location>
        <begin position="601"/>
        <end position="619"/>
    </location>
</feature>
<feature type="transmembrane region" description="Helical" evidence="1">
    <location>
        <begin position="99"/>
        <end position="117"/>
    </location>
</feature>
<feature type="transmembrane region" description="Helical" evidence="1">
    <location>
        <begin position="471"/>
        <end position="493"/>
    </location>
</feature>
<feature type="transmembrane region" description="Helical" evidence="1">
    <location>
        <begin position="294"/>
        <end position="313"/>
    </location>
</feature>
<feature type="transmembrane region" description="Helical" evidence="1">
    <location>
        <begin position="238"/>
        <end position="257"/>
    </location>
</feature>
<gene>
    <name evidence="2" type="ORF">GCM10010468_31350</name>
</gene>
<dbReference type="EMBL" id="BAAAUV010000007">
    <property type="protein sequence ID" value="GAA3212165.1"/>
    <property type="molecule type" value="Genomic_DNA"/>
</dbReference>
<keyword evidence="3" id="KW-1185">Reference proteome</keyword>
<keyword evidence="1" id="KW-0812">Transmembrane</keyword>
<feature type="transmembrane region" description="Helical" evidence="1">
    <location>
        <begin position="159"/>
        <end position="178"/>
    </location>
</feature>
<feature type="transmembrane region" description="Helical" evidence="1">
    <location>
        <begin position="320"/>
        <end position="338"/>
    </location>
</feature>
<feature type="transmembrane region" description="Helical" evidence="1">
    <location>
        <begin position="124"/>
        <end position="147"/>
    </location>
</feature>
<feature type="transmembrane region" description="Helical" evidence="1">
    <location>
        <begin position="448"/>
        <end position="464"/>
    </location>
</feature>
<keyword evidence="1" id="KW-1133">Transmembrane helix</keyword>
<reference evidence="3" key="1">
    <citation type="journal article" date="2019" name="Int. J. Syst. Evol. Microbiol.">
        <title>The Global Catalogue of Microorganisms (GCM) 10K type strain sequencing project: providing services to taxonomists for standard genome sequencing and annotation.</title>
        <authorList>
            <consortium name="The Broad Institute Genomics Platform"/>
            <consortium name="The Broad Institute Genome Sequencing Center for Infectious Disease"/>
            <person name="Wu L."/>
            <person name="Ma J."/>
        </authorList>
    </citation>
    <scope>NUCLEOTIDE SEQUENCE [LARGE SCALE GENOMIC DNA]</scope>
    <source>
        <strain evidence="3">JCM 9377</strain>
    </source>
</reference>
<dbReference type="NCBIfam" id="NF047321">
    <property type="entry name" value="SCO7613_CTERM"/>
    <property type="match status" value="1"/>
</dbReference>
<protein>
    <recommendedName>
        <fullName evidence="4">DUF2157 domain-containing protein</fullName>
    </recommendedName>
</protein>
<feature type="transmembrane region" description="Helical" evidence="1">
    <location>
        <begin position="523"/>
        <end position="541"/>
    </location>
</feature>
<feature type="transmembrane region" description="Helical" evidence="1">
    <location>
        <begin position="269"/>
        <end position="288"/>
    </location>
</feature>
<feature type="transmembrane region" description="Helical" evidence="1">
    <location>
        <begin position="395"/>
        <end position="413"/>
    </location>
</feature>
<feature type="transmembrane region" description="Helical" evidence="1">
    <location>
        <begin position="72"/>
        <end position="93"/>
    </location>
</feature>
<sequence>MPDACAVCHLPLAGDLANELWELDTRLFSARIEMDRLLERRSRLMYELRRSVAPPEYREPARDLDGLGVRNLLLALGAGLLGIAALVFTVVSWGHLGLTAKGAVLTSLAAVALYLPWPLAGRRLGATAEAVGVVGLLLTVLECYAAYSYGVFGEVDARWYTAGAATLFTAGTALYARFGPLAAPRIVAVLSAQLPVPLAAFALHATALEFAASLLLTSALGLAALARSTGGRVVRTTGAVTGLAGLVVALGAGALALAGNGGTPDVAACLRASAGIALGCAVAFPAAATAGDEGGGACFAAAGVLVIAAGRAVPPRFRTGLWTAGAPLLLLPAVWAAVDAAAAIAGQAAPHGQSPVILLLLASVLFALRRPVAGTAFTALAATALPVLAGLPLPWALTAQLSLTACLLALAVLREAPDARLEDRGLTLLGLAAAAVAVGWALDERLATVVALSIVFLLCTAVAVRTRTNAIAALSAVISSGLLCGAVAALNGWAAPAEVYTVPVTLGGLLLGRLWRGRLASSWTAYGPALAITFVPSLVLVWDQAGWQRPLVLGAAALAATLIGLRYRRQAPALIGGVVLVLDAVHELAPRLVQLAGLLPRWAPIAAAGLLLLALGATYERRLGDVRRLHGRFASMH</sequence>
<feature type="transmembrane region" description="Helical" evidence="1">
    <location>
        <begin position="425"/>
        <end position="442"/>
    </location>
</feature>
<proteinExistence type="predicted"/>
<comment type="caution">
    <text evidence="2">The sequence shown here is derived from an EMBL/GenBank/DDBJ whole genome shotgun (WGS) entry which is preliminary data.</text>
</comment>
<evidence type="ECO:0008006" key="4">
    <source>
        <dbReference type="Google" id="ProtNLM"/>
    </source>
</evidence>
<accession>A0ABP6Q9W7</accession>
<feature type="transmembrane region" description="Helical" evidence="1">
    <location>
        <begin position="547"/>
        <end position="565"/>
    </location>
</feature>
<evidence type="ECO:0000313" key="2">
    <source>
        <dbReference type="EMBL" id="GAA3212165.1"/>
    </source>
</evidence>
<evidence type="ECO:0000256" key="1">
    <source>
        <dbReference type="SAM" id="Phobius"/>
    </source>
</evidence>
<feature type="transmembrane region" description="Helical" evidence="1">
    <location>
        <begin position="198"/>
        <end position="226"/>
    </location>
</feature>
<dbReference type="InterPro" id="IPR058062">
    <property type="entry name" value="SCO7613_C"/>
</dbReference>
<dbReference type="Proteomes" id="UP001501237">
    <property type="component" value="Unassembled WGS sequence"/>
</dbReference>
<organism evidence="2 3">
    <name type="scientific">Actinocorallia longicatena</name>
    <dbReference type="NCBI Taxonomy" id="111803"/>
    <lineage>
        <taxon>Bacteria</taxon>
        <taxon>Bacillati</taxon>
        <taxon>Actinomycetota</taxon>
        <taxon>Actinomycetes</taxon>
        <taxon>Streptosporangiales</taxon>
        <taxon>Thermomonosporaceae</taxon>
        <taxon>Actinocorallia</taxon>
    </lineage>
</organism>
<name>A0ABP6Q9W7_9ACTN</name>
<dbReference type="RefSeq" id="WP_344828614.1">
    <property type="nucleotide sequence ID" value="NZ_BAAAUV010000007.1"/>
</dbReference>
<evidence type="ECO:0000313" key="3">
    <source>
        <dbReference type="Proteomes" id="UP001501237"/>
    </source>
</evidence>
<keyword evidence="1" id="KW-0472">Membrane</keyword>